<keyword evidence="1 3" id="KW-0813">Transport</keyword>
<protein>
    <submittedName>
        <fullName evidence="4">Metal ABC transporter substrate-binding protein</fullName>
    </submittedName>
</protein>
<dbReference type="RefSeq" id="WP_317634844.1">
    <property type="nucleotide sequence ID" value="NZ_AP026802.1"/>
</dbReference>
<dbReference type="PANTHER" id="PTHR42953">
    <property type="entry name" value="HIGH-AFFINITY ZINC UPTAKE SYSTEM PROTEIN ZNUA-RELATED"/>
    <property type="match status" value="1"/>
</dbReference>
<dbReference type="GO" id="GO:0046872">
    <property type="term" value="F:metal ion binding"/>
    <property type="evidence" value="ECO:0007669"/>
    <property type="project" value="InterPro"/>
</dbReference>
<gene>
    <name evidence="4" type="primary">psaA</name>
    <name evidence="4" type="ORF">XA3_14700</name>
</gene>
<dbReference type="AlphaFoldDB" id="A0AAU9DSJ8"/>
<evidence type="ECO:0000256" key="2">
    <source>
        <dbReference type="ARBA" id="ARBA00022729"/>
    </source>
</evidence>
<evidence type="ECO:0000256" key="3">
    <source>
        <dbReference type="RuleBase" id="RU003512"/>
    </source>
</evidence>
<dbReference type="Proteomes" id="UP001321861">
    <property type="component" value="Chromosome"/>
</dbReference>
<dbReference type="SUPFAM" id="SSF53807">
    <property type="entry name" value="Helical backbone' metal receptor"/>
    <property type="match status" value="1"/>
</dbReference>
<dbReference type="KEGG" id="xap:XA3_14700"/>
<keyword evidence="5" id="KW-1185">Reference proteome</keyword>
<organism evidence="4 5">
    <name type="scientific">Xylocopilactobacillus apicola</name>
    <dbReference type="NCBI Taxonomy" id="2932184"/>
    <lineage>
        <taxon>Bacteria</taxon>
        <taxon>Bacillati</taxon>
        <taxon>Bacillota</taxon>
        <taxon>Bacilli</taxon>
        <taxon>Lactobacillales</taxon>
        <taxon>Lactobacillaceae</taxon>
        <taxon>Xylocopilactobacillus</taxon>
    </lineage>
</organism>
<dbReference type="PRINTS" id="PR00691">
    <property type="entry name" value="ADHESINB"/>
</dbReference>
<dbReference type="InterPro" id="IPR050492">
    <property type="entry name" value="Bact_metal-bind_prot9"/>
</dbReference>
<dbReference type="InterPro" id="IPR006128">
    <property type="entry name" value="Lipoprotein_PsaA-like"/>
</dbReference>
<dbReference type="Gene3D" id="3.40.50.1980">
    <property type="entry name" value="Nitrogenase molybdenum iron protein domain"/>
    <property type="match status" value="2"/>
</dbReference>
<keyword evidence="2" id="KW-0732">Signal</keyword>
<dbReference type="InterPro" id="IPR006127">
    <property type="entry name" value="ZnuA-like"/>
</dbReference>
<dbReference type="EMBL" id="AP026802">
    <property type="protein sequence ID" value="BDR59029.1"/>
    <property type="molecule type" value="Genomic_DNA"/>
</dbReference>
<dbReference type="Pfam" id="PF01297">
    <property type="entry name" value="ZnuA"/>
    <property type="match status" value="1"/>
</dbReference>
<dbReference type="GO" id="GO:0007155">
    <property type="term" value="P:cell adhesion"/>
    <property type="evidence" value="ECO:0007669"/>
    <property type="project" value="InterPro"/>
</dbReference>
<comment type="similarity">
    <text evidence="3">Belongs to the bacterial solute-binding protein 9 family.</text>
</comment>
<reference evidence="4 5" key="1">
    <citation type="journal article" date="2023" name="Microbiol. Spectr.">
        <title>Symbiosis of Carpenter Bees with Uncharacterized Lactic Acid Bacteria Showing NAD Auxotrophy.</title>
        <authorList>
            <person name="Kawasaki S."/>
            <person name="Ozawa K."/>
            <person name="Mori T."/>
            <person name="Yamamoto A."/>
            <person name="Ito M."/>
            <person name="Ohkuma M."/>
            <person name="Sakamoto M."/>
            <person name="Matsutani M."/>
        </authorList>
    </citation>
    <scope>NUCLEOTIDE SEQUENCE [LARGE SCALE GENOMIC DNA]</scope>
    <source>
        <strain evidence="4 5">XA3</strain>
    </source>
</reference>
<evidence type="ECO:0000256" key="1">
    <source>
        <dbReference type="ARBA" id="ARBA00022448"/>
    </source>
</evidence>
<evidence type="ECO:0000313" key="4">
    <source>
        <dbReference type="EMBL" id="BDR59029.1"/>
    </source>
</evidence>
<dbReference type="GO" id="GO:0030001">
    <property type="term" value="P:metal ion transport"/>
    <property type="evidence" value="ECO:0007669"/>
    <property type="project" value="InterPro"/>
</dbReference>
<sequence length="298" mass="33489">MKKNRKIIMLIAALLVLLCLGLVIFGIPHSKNEKAKSSQLQIVTSTDIYADITRQIVGKEGSVTAIIENPNIDPHDFKPTTKTTKAVTQADLVISNGLGYDNWINPLITKQKHIDIGKDVAGKKTGANPHLWFDLEIIEKYTNNLADQLGKMQPAHKSYFTTNAKNYQAKLKKVEAKAKKSTANPDKNQVDVSEPLFDYALTNLGYKINNPRFALAIENETDPSPKDAQATIDDFKDHRVIFYVHNRQVENNTTDTLLKEAKAQKIPVLFLTEMKPAGVSYLDWQNKIYDELAKILKN</sequence>
<accession>A0AAU9DSJ8</accession>
<name>A0AAU9DSJ8_9LACO</name>
<proteinExistence type="inferred from homology"/>
<dbReference type="PRINTS" id="PR00690">
    <property type="entry name" value="ADHESNFAMILY"/>
</dbReference>
<evidence type="ECO:0000313" key="5">
    <source>
        <dbReference type="Proteomes" id="UP001321861"/>
    </source>
</evidence>
<dbReference type="InterPro" id="IPR006129">
    <property type="entry name" value="AdhesinB"/>
</dbReference>